<feature type="region of interest" description="Disordered" evidence="1">
    <location>
        <begin position="66"/>
        <end position="91"/>
    </location>
</feature>
<dbReference type="EMBL" id="NQVE01000194">
    <property type="protein sequence ID" value="RAL40600.1"/>
    <property type="molecule type" value="Genomic_DNA"/>
</dbReference>
<feature type="region of interest" description="Disordered" evidence="1">
    <location>
        <begin position="1"/>
        <end position="28"/>
    </location>
</feature>
<accession>A0A328D622</accession>
<gene>
    <name evidence="2" type="ORF">DM860_006670</name>
</gene>
<keyword evidence="3" id="KW-1185">Reference proteome</keyword>
<protein>
    <submittedName>
        <fullName evidence="2">Uncharacterized protein</fullName>
    </submittedName>
</protein>
<evidence type="ECO:0000256" key="1">
    <source>
        <dbReference type="SAM" id="MobiDB-lite"/>
    </source>
</evidence>
<sequence>MGSCGREKESTGDGGRSVRTLSDQDALFPSVNPGSFSDFLGWLEDNPICQTCPNQNWHKTVVFGGADQTNGKENGVHNGIDQPTDFELQSV</sequence>
<dbReference type="Proteomes" id="UP000249390">
    <property type="component" value="Unassembled WGS sequence"/>
</dbReference>
<proteinExistence type="predicted"/>
<evidence type="ECO:0000313" key="3">
    <source>
        <dbReference type="Proteomes" id="UP000249390"/>
    </source>
</evidence>
<organism evidence="2 3">
    <name type="scientific">Cuscuta australis</name>
    <dbReference type="NCBI Taxonomy" id="267555"/>
    <lineage>
        <taxon>Eukaryota</taxon>
        <taxon>Viridiplantae</taxon>
        <taxon>Streptophyta</taxon>
        <taxon>Embryophyta</taxon>
        <taxon>Tracheophyta</taxon>
        <taxon>Spermatophyta</taxon>
        <taxon>Magnoliopsida</taxon>
        <taxon>eudicotyledons</taxon>
        <taxon>Gunneridae</taxon>
        <taxon>Pentapetalae</taxon>
        <taxon>asterids</taxon>
        <taxon>lamiids</taxon>
        <taxon>Solanales</taxon>
        <taxon>Convolvulaceae</taxon>
        <taxon>Cuscuteae</taxon>
        <taxon>Cuscuta</taxon>
        <taxon>Cuscuta subgen. Grammica</taxon>
        <taxon>Cuscuta sect. Cleistogrammica</taxon>
    </lineage>
</organism>
<evidence type="ECO:0000313" key="2">
    <source>
        <dbReference type="EMBL" id="RAL40600.1"/>
    </source>
</evidence>
<name>A0A328D622_9ASTE</name>
<feature type="compositionally biased region" description="Basic and acidic residues" evidence="1">
    <location>
        <begin position="1"/>
        <end position="11"/>
    </location>
</feature>
<comment type="caution">
    <text evidence="2">The sequence shown here is derived from an EMBL/GenBank/DDBJ whole genome shotgun (WGS) entry which is preliminary data.</text>
</comment>
<reference evidence="2 3" key="1">
    <citation type="submission" date="2018-06" db="EMBL/GenBank/DDBJ databases">
        <title>The Genome of Cuscuta australis (Dodder) Provides Insight into the Evolution of Plant Parasitism.</title>
        <authorList>
            <person name="Liu H."/>
        </authorList>
    </citation>
    <scope>NUCLEOTIDE SEQUENCE [LARGE SCALE GENOMIC DNA]</scope>
    <source>
        <strain evidence="3">cv. Yunnan</strain>
        <tissue evidence="2">Vines</tissue>
    </source>
</reference>
<dbReference type="AlphaFoldDB" id="A0A328D622"/>